<organism evidence="1">
    <name type="scientific">Rhizophora mucronata</name>
    <name type="common">Asiatic mangrove</name>
    <dbReference type="NCBI Taxonomy" id="61149"/>
    <lineage>
        <taxon>Eukaryota</taxon>
        <taxon>Viridiplantae</taxon>
        <taxon>Streptophyta</taxon>
        <taxon>Embryophyta</taxon>
        <taxon>Tracheophyta</taxon>
        <taxon>Spermatophyta</taxon>
        <taxon>Magnoliopsida</taxon>
        <taxon>eudicotyledons</taxon>
        <taxon>Gunneridae</taxon>
        <taxon>Pentapetalae</taxon>
        <taxon>rosids</taxon>
        <taxon>fabids</taxon>
        <taxon>Malpighiales</taxon>
        <taxon>Rhizophoraceae</taxon>
        <taxon>Rhizophora</taxon>
    </lineage>
</organism>
<sequence>MSKQHRLMLSKVSQVDLSKLVQFVFLLQSV</sequence>
<dbReference type="AlphaFoldDB" id="A0A2P2P7U5"/>
<protein>
    <submittedName>
        <fullName evidence="1">Uncharacterized protein</fullName>
    </submittedName>
</protein>
<proteinExistence type="predicted"/>
<accession>A0A2P2P7U5</accession>
<name>A0A2P2P7U5_RHIMU</name>
<dbReference type="EMBL" id="GGEC01070352">
    <property type="protein sequence ID" value="MBX50836.1"/>
    <property type="molecule type" value="Transcribed_RNA"/>
</dbReference>
<evidence type="ECO:0000313" key="1">
    <source>
        <dbReference type="EMBL" id="MBX50836.1"/>
    </source>
</evidence>
<reference evidence="1" key="1">
    <citation type="submission" date="2018-02" db="EMBL/GenBank/DDBJ databases">
        <title>Rhizophora mucronata_Transcriptome.</title>
        <authorList>
            <person name="Meera S.P."/>
            <person name="Sreeshan A."/>
            <person name="Augustine A."/>
        </authorList>
    </citation>
    <scope>NUCLEOTIDE SEQUENCE</scope>
    <source>
        <tissue evidence="1">Leaf</tissue>
    </source>
</reference>